<dbReference type="PROSITE" id="PS50045">
    <property type="entry name" value="SIGMA54_INTERACT_4"/>
    <property type="match status" value="1"/>
</dbReference>
<dbReference type="InterPro" id="IPR001789">
    <property type="entry name" value="Sig_transdc_resp-reg_receiver"/>
</dbReference>
<reference evidence="10 11" key="2">
    <citation type="journal article" date="2010" name="Stand. Genomic Sci.">
        <title>Complete genome sequence of Desulfohalobium retbaense type strain (HR(100)).</title>
        <authorList>
            <person name="Spring S."/>
            <person name="Nolan M."/>
            <person name="Lapidus A."/>
            <person name="Glavina Del Rio T."/>
            <person name="Copeland A."/>
            <person name="Tice H."/>
            <person name="Cheng J.F."/>
            <person name="Lucas S."/>
            <person name="Land M."/>
            <person name="Chen F."/>
            <person name="Bruce D."/>
            <person name="Goodwin L."/>
            <person name="Pitluck S."/>
            <person name="Ivanova N."/>
            <person name="Mavromatis K."/>
            <person name="Mikhailova N."/>
            <person name="Pati A."/>
            <person name="Chen A."/>
            <person name="Palaniappan K."/>
            <person name="Hauser L."/>
            <person name="Chang Y.J."/>
            <person name="Jeffries C.D."/>
            <person name="Munk C."/>
            <person name="Kiss H."/>
            <person name="Chain P."/>
            <person name="Han C."/>
            <person name="Brettin T."/>
            <person name="Detter J.C."/>
            <person name="Schuler E."/>
            <person name="Goker M."/>
            <person name="Rohde M."/>
            <person name="Bristow J."/>
            <person name="Eisen J.A."/>
            <person name="Markowitz V."/>
            <person name="Hugenholtz P."/>
            <person name="Kyrpides N.C."/>
            <person name="Klenk H.P."/>
        </authorList>
    </citation>
    <scope>NUCLEOTIDE SEQUENCE [LARGE SCALE GENOMIC DNA]</scope>
    <source>
        <strain evidence="10 11">DSM 5692</strain>
    </source>
</reference>
<dbReference type="OrthoDB" id="9763792at2"/>
<keyword evidence="3" id="KW-0805">Transcription regulation</keyword>
<dbReference type="Gene3D" id="1.10.8.60">
    <property type="match status" value="1"/>
</dbReference>
<evidence type="ECO:0000256" key="7">
    <source>
        <dbReference type="SAM" id="MobiDB-lite"/>
    </source>
</evidence>
<dbReference type="eggNOG" id="COG2204">
    <property type="taxonomic scope" value="Bacteria"/>
</dbReference>
<dbReference type="SUPFAM" id="SSF46689">
    <property type="entry name" value="Homeodomain-like"/>
    <property type="match status" value="1"/>
</dbReference>
<dbReference type="InterPro" id="IPR011006">
    <property type="entry name" value="CheY-like_superfamily"/>
</dbReference>
<dbReference type="InterPro" id="IPR025943">
    <property type="entry name" value="Sigma_54_int_dom_ATP-bd_2"/>
</dbReference>
<dbReference type="AlphaFoldDB" id="C8X0X1"/>
<feature type="domain" description="Sigma-54 factor interaction" evidence="8">
    <location>
        <begin position="137"/>
        <end position="366"/>
    </location>
</feature>
<dbReference type="Gene3D" id="3.40.50.2300">
    <property type="match status" value="1"/>
</dbReference>
<dbReference type="PROSITE" id="PS00688">
    <property type="entry name" value="SIGMA54_INTERACT_3"/>
    <property type="match status" value="1"/>
</dbReference>
<dbReference type="CDD" id="cd00156">
    <property type="entry name" value="REC"/>
    <property type="match status" value="1"/>
</dbReference>
<dbReference type="InterPro" id="IPR002078">
    <property type="entry name" value="Sigma_54_int"/>
</dbReference>
<name>C8X0X1_DESRD</name>
<evidence type="ECO:0000313" key="11">
    <source>
        <dbReference type="Proteomes" id="UP000001052"/>
    </source>
</evidence>
<evidence type="ECO:0000256" key="6">
    <source>
        <dbReference type="PROSITE-ProRule" id="PRU00169"/>
    </source>
</evidence>
<protein>
    <submittedName>
        <fullName evidence="10">Two component, sigma54 specific, transcriptional regulator, Fis family</fullName>
    </submittedName>
</protein>
<dbReference type="STRING" id="485915.Dret_0776"/>
<dbReference type="PROSITE" id="PS00675">
    <property type="entry name" value="SIGMA54_INTERACT_1"/>
    <property type="match status" value="1"/>
</dbReference>
<dbReference type="KEGG" id="drt:Dret_0776"/>
<dbReference type="InterPro" id="IPR027417">
    <property type="entry name" value="P-loop_NTPase"/>
</dbReference>
<keyword evidence="1" id="KW-0547">Nucleotide-binding</keyword>
<dbReference type="PANTHER" id="PTHR32071:SF113">
    <property type="entry name" value="ALGINATE BIOSYNTHESIS TRANSCRIPTIONAL REGULATORY PROTEIN ALGB"/>
    <property type="match status" value="1"/>
</dbReference>
<dbReference type="InterPro" id="IPR058031">
    <property type="entry name" value="AAA_lid_NorR"/>
</dbReference>
<organism evidence="10 11">
    <name type="scientific">Desulfohalobium retbaense (strain ATCC 49708 / DSM 5692 / JCM 16813 / HR100)</name>
    <dbReference type="NCBI Taxonomy" id="485915"/>
    <lineage>
        <taxon>Bacteria</taxon>
        <taxon>Pseudomonadati</taxon>
        <taxon>Thermodesulfobacteriota</taxon>
        <taxon>Desulfovibrionia</taxon>
        <taxon>Desulfovibrionales</taxon>
        <taxon>Desulfohalobiaceae</taxon>
        <taxon>Desulfohalobium</taxon>
    </lineage>
</organism>
<dbReference type="PROSITE" id="PS50110">
    <property type="entry name" value="RESPONSE_REGULATORY"/>
    <property type="match status" value="1"/>
</dbReference>
<evidence type="ECO:0000313" key="10">
    <source>
        <dbReference type="EMBL" id="ACV68068.1"/>
    </source>
</evidence>
<dbReference type="Proteomes" id="UP000001052">
    <property type="component" value="Chromosome"/>
</dbReference>
<evidence type="ECO:0000256" key="5">
    <source>
        <dbReference type="ARBA" id="ARBA00023163"/>
    </source>
</evidence>
<dbReference type="FunFam" id="3.40.50.300:FF:000006">
    <property type="entry name" value="DNA-binding transcriptional regulator NtrC"/>
    <property type="match status" value="1"/>
</dbReference>
<feature type="region of interest" description="Disordered" evidence="7">
    <location>
        <begin position="396"/>
        <end position="427"/>
    </location>
</feature>
<keyword evidence="4" id="KW-0238">DNA-binding</keyword>
<evidence type="ECO:0000256" key="2">
    <source>
        <dbReference type="ARBA" id="ARBA00022840"/>
    </source>
</evidence>
<accession>C8X0X1</accession>
<dbReference type="GO" id="GO:0006355">
    <property type="term" value="P:regulation of DNA-templated transcription"/>
    <property type="evidence" value="ECO:0007669"/>
    <property type="project" value="InterPro"/>
</dbReference>
<evidence type="ECO:0000259" key="9">
    <source>
        <dbReference type="PROSITE" id="PS50110"/>
    </source>
</evidence>
<evidence type="ECO:0000256" key="3">
    <source>
        <dbReference type="ARBA" id="ARBA00023015"/>
    </source>
</evidence>
<keyword evidence="5" id="KW-0804">Transcription</keyword>
<keyword evidence="11" id="KW-1185">Reference proteome</keyword>
<dbReference type="GO" id="GO:0000160">
    <property type="term" value="P:phosphorelay signal transduction system"/>
    <property type="evidence" value="ECO:0007669"/>
    <property type="project" value="InterPro"/>
</dbReference>
<sequence length="480" mass="53443">MAKILIIDDDAQLCETMQSLTSRLNHECQSAQTLHEGLQALKNDDYDLVFLDVRLPDGNGLDVLQDIKGARSQPEVVILTGQGDPDGAELAIQRGVWDYLIKPSPIKQTKLTLTRALTYREEKQNKSNVVALNLENVIGRSAKMKACFDLIAQGAPSDSNVLITGETGTGKELFARTFHNNSPRAKGPFVVVDCASLTESLVESTLFGHKKGAFTGAQEDRDGLVKLAHGGTLFLDEIGELPLSIQKAFLRVLQERRFRPVGETKEVQSDFRLIAATNKDLAALVESGEFRQDLLFRLKTMHLDLPPLRERPEDIKPLAMYFLDKMCEEHKLPTKGYDADFFATLAAYGWPGNVRELFNVLERAFVAAGEEQTLYAMHLPQDIRIKVTKATLRQSCQSNSSKSQGAMEAAKDLTSGPSGPQDGVFPSPLPPLKEFRALMERRYLEHLIRMTEADIKEILEISGLSRSHFYAMVKKHGITF</sequence>
<evidence type="ECO:0000256" key="4">
    <source>
        <dbReference type="ARBA" id="ARBA00023125"/>
    </source>
</evidence>
<dbReference type="InterPro" id="IPR025944">
    <property type="entry name" value="Sigma_54_int_dom_CS"/>
</dbReference>
<dbReference type="SUPFAM" id="SSF52172">
    <property type="entry name" value="CheY-like"/>
    <property type="match status" value="1"/>
</dbReference>
<reference evidence="11" key="1">
    <citation type="submission" date="2009-09" db="EMBL/GenBank/DDBJ databases">
        <title>The complete chromosome of Desulfohalobium retbaense DSM 5692.</title>
        <authorList>
            <consortium name="US DOE Joint Genome Institute (JGI-PGF)"/>
            <person name="Lucas S."/>
            <person name="Copeland A."/>
            <person name="Lapidus A."/>
            <person name="Glavina del Rio T."/>
            <person name="Dalin E."/>
            <person name="Tice H."/>
            <person name="Bruce D."/>
            <person name="Goodwin L."/>
            <person name="Pitluck S."/>
            <person name="Kyrpides N."/>
            <person name="Mavromatis K."/>
            <person name="Ivanova N."/>
            <person name="Mikhailova N."/>
            <person name="Munk A.C."/>
            <person name="Brettin T."/>
            <person name="Detter J.C."/>
            <person name="Han C."/>
            <person name="Tapia R."/>
            <person name="Larimer F."/>
            <person name="Land M."/>
            <person name="Hauser L."/>
            <person name="Markowitz V."/>
            <person name="Cheng J.-F."/>
            <person name="Hugenholtz P."/>
            <person name="Woyke T."/>
            <person name="Wu D."/>
            <person name="Spring S."/>
            <person name="Klenk H.-P."/>
            <person name="Eisen J.A."/>
        </authorList>
    </citation>
    <scope>NUCLEOTIDE SEQUENCE [LARGE SCALE GENOMIC DNA]</scope>
    <source>
        <strain evidence="11">DSM 5692</strain>
    </source>
</reference>
<dbReference type="SUPFAM" id="SSF52540">
    <property type="entry name" value="P-loop containing nucleoside triphosphate hydrolases"/>
    <property type="match status" value="1"/>
</dbReference>
<evidence type="ECO:0000259" key="8">
    <source>
        <dbReference type="PROSITE" id="PS50045"/>
    </source>
</evidence>
<proteinExistence type="predicted"/>
<evidence type="ECO:0000256" key="1">
    <source>
        <dbReference type="ARBA" id="ARBA00022741"/>
    </source>
</evidence>
<keyword evidence="6" id="KW-0597">Phosphoprotein</keyword>
<dbReference type="PANTHER" id="PTHR32071">
    <property type="entry name" value="TRANSCRIPTIONAL REGULATORY PROTEIN"/>
    <property type="match status" value="1"/>
</dbReference>
<dbReference type="RefSeq" id="WP_015751226.1">
    <property type="nucleotide sequence ID" value="NC_013223.1"/>
</dbReference>
<gene>
    <name evidence="10" type="ordered locus">Dret_0776</name>
</gene>
<dbReference type="CDD" id="cd00009">
    <property type="entry name" value="AAA"/>
    <property type="match status" value="1"/>
</dbReference>
<dbReference type="Pfam" id="PF25601">
    <property type="entry name" value="AAA_lid_14"/>
    <property type="match status" value="1"/>
</dbReference>
<dbReference type="PROSITE" id="PS00676">
    <property type="entry name" value="SIGMA54_INTERACT_2"/>
    <property type="match status" value="1"/>
</dbReference>
<dbReference type="SMART" id="SM00448">
    <property type="entry name" value="REC"/>
    <property type="match status" value="1"/>
</dbReference>
<dbReference type="InterPro" id="IPR009057">
    <property type="entry name" value="Homeodomain-like_sf"/>
</dbReference>
<dbReference type="EMBL" id="CP001734">
    <property type="protein sequence ID" value="ACV68068.1"/>
    <property type="molecule type" value="Genomic_DNA"/>
</dbReference>
<dbReference type="Gene3D" id="1.10.10.60">
    <property type="entry name" value="Homeodomain-like"/>
    <property type="match status" value="1"/>
</dbReference>
<feature type="modified residue" description="4-aspartylphosphate" evidence="6">
    <location>
        <position position="52"/>
    </location>
</feature>
<dbReference type="Pfam" id="PF00072">
    <property type="entry name" value="Response_reg"/>
    <property type="match status" value="1"/>
</dbReference>
<dbReference type="HOGENOM" id="CLU_000445_0_3_7"/>
<dbReference type="InterPro" id="IPR025662">
    <property type="entry name" value="Sigma_54_int_dom_ATP-bd_1"/>
</dbReference>
<dbReference type="InterPro" id="IPR003593">
    <property type="entry name" value="AAA+_ATPase"/>
</dbReference>
<dbReference type="GO" id="GO:0003677">
    <property type="term" value="F:DNA binding"/>
    <property type="evidence" value="ECO:0007669"/>
    <property type="project" value="UniProtKB-KW"/>
</dbReference>
<dbReference type="Pfam" id="PF00158">
    <property type="entry name" value="Sigma54_activat"/>
    <property type="match status" value="1"/>
</dbReference>
<keyword evidence="2" id="KW-0067">ATP-binding</keyword>
<feature type="domain" description="Response regulatory" evidence="9">
    <location>
        <begin position="3"/>
        <end position="117"/>
    </location>
</feature>
<dbReference type="GO" id="GO:0005524">
    <property type="term" value="F:ATP binding"/>
    <property type="evidence" value="ECO:0007669"/>
    <property type="project" value="UniProtKB-KW"/>
</dbReference>
<dbReference type="Gene3D" id="3.40.50.300">
    <property type="entry name" value="P-loop containing nucleotide triphosphate hydrolases"/>
    <property type="match status" value="1"/>
</dbReference>
<dbReference type="SMART" id="SM00382">
    <property type="entry name" value="AAA"/>
    <property type="match status" value="1"/>
</dbReference>